<feature type="compositionally biased region" description="Basic and acidic residues" evidence="1">
    <location>
        <begin position="74"/>
        <end position="88"/>
    </location>
</feature>
<evidence type="ECO:0000256" key="1">
    <source>
        <dbReference type="SAM" id="MobiDB-lite"/>
    </source>
</evidence>
<dbReference type="EMBL" id="CALNXI010000664">
    <property type="protein sequence ID" value="CAH3030905.1"/>
    <property type="molecule type" value="Genomic_DNA"/>
</dbReference>
<feature type="compositionally biased region" description="Basic and acidic residues" evidence="1">
    <location>
        <begin position="28"/>
        <end position="38"/>
    </location>
</feature>
<sequence length="199" mass="22344">TIVLRTFARGLRSPLKLRNKTTKRKNHLQKEHSSEHQNDASPYEAKPNSSDDEPDYKPSIISKVQAFEQGSIKDSGKGEQDKRQEPKREPKKLKPVHFKVTRPTTQPDDSERRKREAEIRPLGGVVKHFFFSAQNSCCTAWLVNPRFSSYIAIDNDDDDDDDNGDADTDAHAAANAAANAAAADDGDDHDNYSDYFVNN</sequence>
<evidence type="ECO:0000313" key="3">
    <source>
        <dbReference type="Proteomes" id="UP001159427"/>
    </source>
</evidence>
<keyword evidence="3" id="KW-1185">Reference proteome</keyword>
<organism evidence="2 3">
    <name type="scientific">Porites evermanni</name>
    <dbReference type="NCBI Taxonomy" id="104178"/>
    <lineage>
        <taxon>Eukaryota</taxon>
        <taxon>Metazoa</taxon>
        <taxon>Cnidaria</taxon>
        <taxon>Anthozoa</taxon>
        <taxon>Hexacorallia</taxon>
        <taxon>Scleractinia</taxon>
        <taxon>Fungiina</taxon>
        <taxon>Poritidae</taxon>
        <taxon>Porites</taxon>
    </lineage>
</organism>
<feature type="region of interest" description="Disordered" evidence="1">
    <location>
        <begin position="177"/>
        <end position="199"/>
    </location>
</feature>
<proteinExistence type="predicted"/>
<feature type="compositionally biased region" description="Basic residues" evidence="1">
    <location>
        <begin position="15"/>
        <end position="27"/>
    </location>
</feature>
<comment type="caution">
    <text evidence="2">The sequence shown here is derived from an EMBL/GenBank/DDBJ whole genome shotgun (WGS) entry which is preliminary data.</text>
</comment>
<feature type="compositionally biased region" description="Basic residues" evidence="1">
    <location>
        <begin position="89"/>
        <end position="100"/>
    </location>
</feature>
<accession>A0ABN8MMA2</accession>
<gene>
    <name evidence="2" type="ORF">PEVE_00038697</name>
</gene>
<feature type="region of interest" description="Disordered" evidence="1">
    <location>
        <begin position="15"/>
        <end position="115"/>
    </location>
</feature>
<feature type="non-terminal residue" evidence="2">
    <location>
        <position position="199"/>
    </location>
</feature>
<evidence type="ECO:0000313" key="2">
    <source>
        <dbReference type="EMBL" id="CAH3030905.1"/>
    </source>
</evidence>
<reference evidence="2 3" key="1">
    <citation type="submission" date="2022-05" db="EMBL/GenBank/DDBJ databases">
        <authorList>
            <consortium name="Genoscope - CEA"/>
            <person name="William W."/>
        </authorList>
    </citation>
    <scope>NUCLEOTIDE SEQUENCE [LARGE SCALE GENOMIC DNA]</scope>
</reference>
<feature type="non-terminal residue" evidence="2">
    <location>
        <position position="1"/>
    </location>
</feature>
<dbReference type="Proteomes" id="UP001159427">
    <property type="component" value="Unassembled WGS sequence"/>
</dbReference>
<protein>
    <submittedName>
        <fullName evidence="2">Uncharacterized protein</fullName>
    </submittedName>
</protein>
<name>A0ABN8MMA2_9CNID</name>